<proteinExistence type="predicted"/>
<organism evidence="1 2">
    <name type="scientific">Castanea mollissima</name>
    <name type="common">Chinese chestnut</name>
    <dbReference type="NCBI Taxonomy" id="60419"/>
    <lineage>
        <taxon>Eukaryota</taxon>
        <taxon>Viridiplantae</taxon>
        <taxon>Streptophyta</taxon>
        <taxon>Embryophyta</taxon>
        <taxon>Tracheophyta</taxon>
        <taxon>Spermatophyta</taxon>
        <taxon>Magnoliopsida</taxon>
        <taxon>eudicotyledons</taxon>
        <taxon>Gunneridae</taxon>
        <taxon>Pentapetalae</taxon>
        <taxon>rosids</taxon>
        <taxon>fabids</taxon>
        <taxon>Fagales</taxon>
        <taxon>Fagaceae</taxon>
        <taxon>Castanea</taxon>
    </lineage>
</organism>
<protein>
    <submittedName>
        <fullName evidence="1">Uncharacterized protein</fullName>
    </submittedName>
</protein>
<evidence type="ECO:0000313" key="2">
    <source>
        <dbReference type="Proteomes" id="UP000737018"/>
    </source>
</evidence>
<accession>A0A8J4RX11</accession>
<reference evidence="1" key="1">
    <citation type="submission" date="2020-03" db="EMBL/GenBank/DDBJ databases">
        <title>Castanea mollissima Vanexum genome sequencing.</title>
        <authorList>
            <person name="Staton M."/>
        </authorList>
    </citation>
    <scope>NUCLEOTIDE SEQUENCE</scope>
    <source>
        <tissue evidence="1">Leaf</tissue>
    </source>
</reference>
<comment type="caution">
    <text evidence="1">The sequence shown here is derived from an EMBL/GenBank/DDBJ whole genome shotgun (WGS) entry which is preliminary data.</text>
</comment>
<evidence type="ECO:0000313" key="1">
    <source>
        <dbReference type="EMBL" id="KAF3974450.1"/>
    </source>
</evidence>
<dbReference type="Proteomes" id="UP000737018">
    <property type="component" value="Unassembled WGS sequence"/>
</dbReference>
<gene>
    <name evidence="1" type="ORF">CMV_002236</name>
</gene>
<dbReference type="OrthoDB" id="10379055at2759"/>
<keyword evidence="2" id="KW-1185">Reference proteome</keyword>
<dbReference type="EMBL" id="JRKL02000157">
    <property type="protein sequence ID" value="KAF3974450.1"/>
    <property type="molecule type" value="Genomic_DNA"/>
</dbReference>
<sequence>MLNSIASLICDMWFMLHVYYQRKAHLYWLCIVCYLLIFKDQTIPKCCQLKMQTYLLLPLSCARLKLYGALLK</sequence>
<dbReference type="AlphaFoldDB" id="A0A8J4RX11"/>
<name>A0A8J4RX11_9ROSI</name>